<dbReference type="PANTHER" id="PTHR24103">
    <property type="entry name" value="E3 UBIQUITIN-PROTEIN LIGASE TRIM"/>
    <property type="match status" value="1"/>
</dbReference>
<evidence type="ECO:0000256" key="5">
    <source>
        <dbReference type="SAM" id="Coils"/>
    </source>
</evidence>
<keyword evidence="3" id="KW-0862">Zinc</keyword>
<dbReference type="PROSITE" id="PS00518">
    <property type="entry name" value="ZF_RING_1"/>
    <property type="match status" value="1"/>
</dbReference>
<evidence type="ECO:0000256" key="1">
    <source>
        <dbReference type="ARBA" id="ARBA00022723"/>
    </source>
</evidence>
<dbReference type="InterPro" id="IPR029000">
    <property type="entry name" value="Cyclophilin-like_dom_sf"/>
</dbReference>
<dbReference type="InterPro" id="IPR027370">
    <property type="entry name" value="Znf-RING_euk"/>
</dbReference>
<dbReference type="PROSITE" id="PS50089">
    <property type="entry name" value="ZF_RING_2"/>
    <property type="match status" value="1"/>
</dbReference>
<reference evidence="8 9" key="1">
    <citation type="submission" date="2023-11" db="EMBL/GenBank/DDBJ databases">
        <title>Halocaridina rubra genome assembly.</title>
        <authorList>
            <person name="Smith C."/>
        </authorList>
    </citation>
    <scope>NUCLEOTIDE SEQUENCE [LARGE SCALE GENOMIC DNA]</scope>
    <source>
        <strain evidence="8">EP-1</strain>
        <tissue evidence="8">Whole</tissue>
    </source>
</reference>
<dbReference type="SMART" id="SM00184">
    <property type="entry name" value="RING"/>
    <property type="match status" value="1"/>
</dbReference>
<dbReference type="InterPro" id="IPR050143">
    <property type="entry name" value="TRIM/RBCC"/>
</dbReference>
<dbReference type="Gene3D" id="3.30.40.10">
    <property type="entry name" value="Zinc/RING finger domain, C3HC4 (zinc finger)"/>
    <property type="match status" value="1"/>
</dbReference>
<feature type="coiled-coil region" evidence="5">
    <location>
        <begin position="140"/>
        <end position="167"/>
    </location>
</feature>
<dbReference type="GO" id="GO:0008270">
    <property type="term" value="F:zinc ion binding"/>
    <property type="evidence" value="ECO:0007669"/>
    <property type="project" value="UniProtKB-KW"/>
</dbReference>
<dbReference type="Proteomes" id="UP001381693">
    <property type="component" value="Unassembled WGS sequence"/>
</dbReference>
<evidence type="ECO:0000256" key="3">
    <source>
        <dbReference type="ARBA" id="ARBA00022833"/>
    </source>
</evidence>
<feature type="domain" description="RING-type" evidence="7">
    <location>
        <begin position="9"/>
        <end position="51"/>
    </location>
</feature>
<keyword evidence="2 4" id="KW-0863">Zinc-finger</keyword>
<dbReference type="InterPro" id="IPR017907">
    <property type="entry name" value="Znf_RING_CS"/>
</dbReference>
<dbReference type="SUPFAM" id="SSF50891">
    <property type="entry name" value="Cyclophilin-like"/>
    <property type="match status" value="1"/>
</dbReference>
<keyword evidence="1" id="KW-0479">Metal-binding</keyword>
<evidence type="ECO:0000259" key="6">
    <source>
        <dbReference type="PROSITE" id="PS50072"/>
    </source>
</evidence>
<name>A0AAN8WIB9_HALRR</name>
<accession>A0AAN8WIB9</accession>
<keyword evidence="5" id="KW-0175">Coiled coil</keyword>
<dbReference type="PROSITE" id="PS50072">
    <property type="entry name" value="CSA_PPIASE_2"/>
    <property type="match status" value="1"/>
</dbReference>
<dbReference type="InterPro" id="IPR013083">
    <property type="entry name" value="Znf_RING/FYVE/PHD"/>
</dbReference>
<dbReference type="Pfam" id="PF00160">
    <property type="entry name" value="Pro_isomerase"/>
    <property type="match status" value="1"/>
</dbReference>
<feature type="domain" description="PPIase cyclophilin-type" evidence="6">
    <location>
        <begin position="358"/>
        <end position="494"/>
    </location>
</feature>
<evidence type="ECO:0000259" key="7">
    <source>
        <dbReference type="PROSITE" id="PS50089"/>
    </source>
</evidence>
<evidence type="ECO:0000256" key="4">
    <source>
        <dbReference type="PROSITE-ProRule" id="PRU00175"/>
    </source>
</evidence>
<evidence type="ECO:0000313" key="8">
    <source>
        <dbReference type="EMBL" id="KAK7015541.1"/>
    </source>
</evidence>
<dbReference type="InterPro" id="IPR001841">
    <property type="entry name" value="Znf_RING"/>
</dbReference>
<dbReference type="SUPFAM" id="SSF57850">
    <property type="entry name" value="RING/U-box"/>
    <property type="match status" value="1"/>
</dbReference>
<keyword evidence="9" id="KW-1185">Reference proteome</keyword>
<dbReference type="Gene3D" id="2.40.100.10">
    <property type="entry name" value="Cyclophilin-like"/>
    <property type="match status" value="1"/>
</dbReference>
<dbReference type="AlphaFoldDB" id="A0AAN8WIB9"/>
<evidence type="ECO:0008006" key="10">
    <source>
        <dbReference type="Google" id="ProtNLM"/>
    </source>
</evidence>
<sequence length="529" mass="59442">MDVDNSDSCSICNDPYDDVLRPRCLPCGHNFCGSCIKNSIKDDTLLCPHCQKPYPKSDPNDFPINYGMEALIAEMRKLKPPEPPKGPIKQVLQSSILEGKWNALLCDQKRSLNNLIKLSNEMANDLNEYTDFLCQRREMHKEQIQKIQDLANKKDELIQQIDTERQMISDTLGERKDHKEKAAGNLSKHESVTVTKDIMTACDDLKECCETLEVWSQRVRKQLPSAWIIDCSEKLMKDATAVLKTVGRIDDNSESEKAVFDLSTSSLTVMDKVKRIREPALSLSELQSMSKPVKDLLEKGHVYAIQTKERQTRSAKLSLEDDKIFLHCLINEEPPIYAYTVQQSSLIETLDTDTTTVFFDLSWEGQTQGRMFIQLAPSTPLAKHFRTLCTGDLGPSYLNTSILAVDNAGQSPTFVYGGDYSKNDGTGGAPLFTGLDPWDNIYYRRPKSGAVSARFWDKNGPNIAQFAIKTSNVNNKLYARAVFGQVSEGLELINLAAKQNDIRQVKIEDCGVILPSTVETQPNSYCVML</sequence>
<dbReference type="Pfam" id="PF13445">
    <property type="entry name" value="zf-RING_UBOX"/>
    <property type="match status" value="1"/>
</dbReference>
<protein>
    <recommendedName>
        <fullName evidence="10">RING-type domain-containing protein</fullName>
    </recommendedName>
</protein>
<dbReference type="GO" id="GO:0003755">
    <property type="term" value="F:peptidyl-prolyl cis-trans isomerase activity"/>
    <property type="evidence" value="ECO:0007669"/>
    <property type="project" value="InterPro"/>
</dbReference>
<comment type="caution">
    <text evidence="8">The sequence shown here is derived from an EMBL/GenBank/DDBJ whole genome shotgun (WGS) entry which is preliminary data.</text>
</comment>
<evidence type="ECO:0000256" key="2">
    <source>
        <dbReference type="ARBA" id="ARBA00022771"/>
    </source>
</evidence>
<evidence type="ECO:0000313" key="9">
    <source>
        <dbReference type="Proteomes" id="UP001381693"/>
    </source>
</evidence>
<proteinExistence type="predicted"/>
<organism evidence="8 9">
    <name type="scientific">Halocaridina rubra</name>
    <name type="common">Hawaiian red shrimp</name>
    <dbReference type="NCBI Taxonomy" id="373956"/>
    <lineage>
        <taxon>Eukaryota</taxon>
        <taxon>Metazoa</taxon>
        <taxon>Ecdysozoa</taxon>
        <taxon>Arthropoda</taxon>
        <taxon>Crustacea</taxon>
        <taxon>Multicrustacea</taxon>
        <taxon>Malacostraca</taxon>
        <taxon>Eumalacostraca</taxon>
        <taxon>Eucarida</taxon>
        <taxon>Decapoda</taxon>
        <taxon>Pleocyemata</taxon>
        <taxon>Caridea</taxon>
        <taxon>Atyoidea</taxon>
        <taxon>Atyidae</taxon>
        <taxon>Halocaridina</taxon>
    </lineage>
</organism>
<dbReference type="InterPro" id="IPR002130">
    <property type="entry name" value="Cyclophilin-type_PPIase_dom"/>
</dbReference>
<gene>
    <name evidence="8" type="ORF">SK128_028107</name>
</gene>
<dbReference type="EMBL" id="JAXCGZ010023204">
    <property type="protein sequence ID" value="KAK7015541.1"/>
    <property type="molecule type" value="Genomic_DNA"/>
</dbReference>